<dbReference type="SUPFAM" id="SSF47413">
    <property type="entry name" value="lambda repressor-like DNA-binding domains"/>
    <property type="match status" value="1"/>
</dbReference>
<gene>
    <name evidence="2" type="ORF">GJW-30_1_03749</name>
</gene>
<name>A0A0S3PZ32_9BRAD</name>
<dbReference type="CDD" id="cd00093">
    <property type="entry name" value="HTH_XRE"/>
    <property type="match status" value="1"/>
</dbReference>
<dbReference type="AlphaFoldDB" id="A0A0S3PZ32"/>
<protein>
    <submittedName>
        <fullName evidence="2">Helix-turn-helix protein</fullName>
    </submittedName>
</protein>
<dbReference type="OrthoDB" id="7365273at2"/>
<reference evidence="2 3" key="1">
    <citation type="submission" date="2015-08" db="EMBL/GenBank/DDBJ databases">
        <title>Investigation of the bacterial diversity of lava forest soil.</title>
        <authorList>
            <person name="Lee J.S."/>
        </authorList>
    </citation>
    <scope>NUCLEOTIDE SEQUENCE [LARGE SCALE GENOMIC DNA]</scope>
    <source>
        <strain evidence="2 3">GJW-30</strain>
    </source>
</reference>
<sequence length="112" mass="11811">MAKPITRASSQYSQDAVALLGQLIRRGRIDRKMTAAELAERAGVSRGLVQRIEKGDLGSSIGAAFEVAAVAGVNLFGTDQAGIAYALHGNAATLALLPKSVRARKIETQDDF</sequence>
<dbReference type="InterPro" id="IPR001387">
    <property type="entry name" value="Cro/C1-type_HTH"/>
</dbReference>
<dbReference type="GO" id="GO:0003677">
    <property type="term" value="F:DNA binding"/>
    <property type="evidence" value="ECO:0007669"/>
    <property type="project" value="InterPro"/>
</dbReference>
<dbReference type="InterPro" id="IPR010982">
    <property type="entry name" value="Lambda_DNA-bd_dom_sf"/>
</dbReference>
<dbReference type="RefSeq" id="WP_096357922.1">
    <property type="nucleotide sequence ID" value="NZ_AP014946.1"/>
</dbReference>
<accession>A0A0S3PZ32</accession>
<organism evidence="2 3">
    <name type="scientific">Variibacter gotjawalensis</name>
    <dbReference type="NCBI Taxonomy" id="1333996"/>
    <lineage>
        <taxon>Bacteria</taxon>
        <taxon>Pseudomonadati</taxon>
        <taxon>Pseudomonadota</taxon>
        <taxon>Alphaproteobacteria</taxon>
        <taxon>Hyphomicrobiales</taxon>
        <taxon>Nitrobacteraceae</taxon>
        <taxon>Variibacter</taxon>
    </lineage>
</organism>
<dbReference type="Gene3D" id="1.10.260.40">
    <property type="entry name" value="lambda repressor-like DNA-binding domains"/>
    <property type="match status" value="1"/>
</dbReference>
<proteinExistence type="predicted"/>
<keyword evidence="3" id="KW-1185">Reference proteome</keyword>
<evidence type="ECO:0000313" key="3">
    <source>
        <dbReference type="Proteomes" id="UP000236884"/>
    </source>
</evidence>
<evidence type="ECO:0000259" key="1">
    <source>
        <dbReference type="PROSITE" id="PS50943"/>
    </source>
</evidence>
<dbReference type="KEGG" id="vgo:GJW-30_1_03749"/>
<dbReference type="PROSITE" id="PS50943">
    <property type="entry name" value="HTH_CROC1"/>
    <property type="match status" value="1"/>
</dbReference>
<dbReference type="EMBL" id="AP014946">
    <property type="protein sequence ID" value="BAT61192.1"/>
    <property type="molecule type" value="Genomic_DNA"/>
</dbReference>
<dbReference type="Pfam" id="PF01381">
    <property type="entry name" value="HTH_3"/>
    <property type="match status" value="1"/>
</dbReference>
<feature type="domain" description="HTH cro/C1-type" evidence="1">
    <location>
        <begin position="24"/>
        <end position="55"/>
    </location>
</feature>
<dbReference type="SMART" id="SM00530">
    <property type="entry name" value="HTH_XRE"/>
    <property type="match status" value="1"/>
</dbReference>
<evidence type="ECO:0000313" key="2">
    <source>
        <dbReference type="EMBL" id="BAT61192.1"/>
    </source>
</evidence>
<dbReference type="Proteomes" id="UP000236884">
    <property type="component" value="Chromosome"/>
</dbReference>